<proteinExistence type="predicted"/>
<dbReference type="EMBL" id="CM002926">
    <property type="protein sequence ID" value="KGN50440.1"/>
    <property type="molecule type" value="Genomic_DNA"/>
</dbReference>
<accession>A0A0A0KL92</accession>
<organism evidence="1 2">
    <name type="scientific">Cucumis sativus</name>
    <name type="common">Cucumber</name>
    <dbReference type="NCBI Taxonomy" id="3659"/>
    <lineage>
        <taxon>Eukaryota</taxon>
        <taxon>Viridiplantae</taxon>
        <taxon>Streptophyta</taxon>
        <taxon>Embryophyta</taxon>
        <taxon>Tracheophyta</taxon>
        <taxon>Spermatophyta</taxon>
        <taxon>Magnoliopsida</taxon>
        <taxon>eudicotyledons</taxon>
        <taxon>Gunneridae</taxon>
        <taxon>Pentapetalae</taxon>
        <taxon>rosids</taxon>
        <taxon>fabids</taxon>
        <taxon>Cucurbitales</taxon>
        <taxon>Cucurbitaceae</taxon>
        <taxon>Benincaseae</taxon>
        <taxon>Cucumis</taxon>
    </lineage>
</organism>
<reference evidence="1 2" key="4">
    <citation type="journal article" date="2011" name="BMC Genomics">
        <title>RNA-Seq improves annotation of protein-coding genes in the cucumber genome.</title>
        <authorList>
            <person name="Li Z."/>
            <person name="Zhang Z."/>
            <person name="Yan P."/>
            <person name="Huang S."/>
            <person name="Fei Z."/>
            <person name="Lin K."/>
        </authorList>
    </citation>
    <scope>NUCLEOTIDE SEQUENCE [LARGE SCALE GENOMIC DNA]</scope>
    <source>
        <strain evidence="2">cv. 9930</strain>
    </source>
</reference>
<name>A0A0A0KL92_CUCSA</name>
<sequence>MKLRGNRGKNLFPRVAMIRDNPAWTQASNIRYWFGLRRRMQRLLLMLIDKWRRE</sequence>
<evidence type="ECO:0000313" key="1">
    <source>
        <dbReference type="EMBL" id="KGN50440.1"/>
    </source>
</evidence>
<evidence type="ECO:0000313" key="2">
    <source>
        <dbReference type="Proteomes" id="UP000029981"/>
    </source>
</evidence>
<gene>
    <name evidence="1" type="ORF">Csa_5G174660</name>
</gene>
<reference evidence="1 2" key="3">
    <citation type="journal article" date="2010" name="BMC Genomics">
        <title>Transcriptome sequencing and comparative analysis of cucumber flowers with different sex types.</title>
        <authorList>
            <person name="Guo S."/>
            <person name="Zheng Y."/>
            <person name="Joung J.G."/>
            <person name="Liu S."/>
            <person name="Zhang Z."/>
            <person name="Crasta O.R."/>
            <person name="Sobral B.W."/>
            <person name="Xu Y."/>
            <person name="Huang S."/>
            <person name="Fei Z."/>
        </authorList>
    </citation>
    <scope>NUCLEOTIDE SEQUENCE [LARGE SCALE GENOMIC DNA]</scope>
    <source>
        <strain evidence="2">cv. 9930</strain>
    </source>
</reference>
<protein>
    <submittedName>
        <fullName evidence="1">Uncharacterized protein</fullName>
    </submittedName>
</protein>
<reference evidence="1 2" key="2">
    <citation type="journal article" date="2009" name="PLoS ONE">
        <title>An integrated genetic and cytogenetic map of the cucumber genome.</title>
        <authorList>
            <person name="Ren Y."/>
            <person name="Zhang Z."/>
            <person name="Liu J."/>
            <person name="Staub J.E."/>
            <person name="Han Y."/>
            <person name="Cheng Z."/>
            <person name="Li X."/>
            <person name="Lu J."/>
            <person name="Miao H."/>
            <person name="Kang H."/>
            <person name="Xie B."/>
            <person name="Gu X."/>
            <person name="Wang X."/>
            <person name="Du Y."/>
            <person name="Jin W."/>
            <person name="Huang S."/>
        </authorList>
    </citation>
    <scope>NUCLEOTIDE SEQUENCE [LARGE SCALE GENOMIC DNA]</scope>
    <source>
        <strain evidence="2">cv. 9930</strain>
    </source>
</reference>
<keyword evidence="2" id="KW-1185">Reference proteome</keyword>
<dbReference type="Proteomes" id="UP000029981">
    <property type="component" value="Chromosome 5"/>
</dbReference>
<reference evidence="1 2" key="1">
    <citation type="journal article" date="2009" name="Nat. Genet.">
        <title>The genome of the cucumber, Cucumis sativus L.</title>
        <authorList>
            <person name="Huang S."/>
            <person name="Li R."/>
            <person name="Zhang Z."/>
            <person name="Li L."/>
            <person name="Gu X."/>
            <person name="Fan W."/>
            <person name="Lucas W.J."/>
            <person name="Wang X."/>
            <person name="Xie B."/>
            <person name="Ni P."/>
            <person name="Ren Y."/>
            <person name="Zhu H."/>
            <person name="Li J."/>
            <person name="Lin K."/>
            <person name="Jin W."/>
            <person name="Fei Z."/>
            <person name="Li G."/>
            <person name="Staub J."/>
            <person name="Kilian A."/>
            <person name="van der Vossen E.A."/>
            <person name="Wu Y."/>
            <person name="Guo J."/>
            <person name="He J."/>
            <person name="Jia Z."/>
            <person name="Ren Y."/>
            <person name="Tian G."/>
            <person name="Lu Y."/>
            <person name="Ruan J."/>
            <person name="Qian W."/>
            <person name="Wang M."/>
            <person name="Huang Q."/>
            <person name="Li B."/>
            <person name="Xuan Z."/>
            <person name="Cao J."/>
            <person name="Asan"/>
            <person name="Wu Z."/>
            <person name="Zhang J."/>
            <person name="Cai Q."/>
            <person name="Bai Y."/>
            <person name="Zhao B."/>
            <person name="Han Y."/>
            <person name="Li Y."/>
            <person name="Li X."/>
            <person name="Wang S."/>
            <person name="Shi Q."/>
            <person name="Liu S."/>
            <person name="Cho W.K."/>
            <person name="Kim J.Y."/>
            <person name="Xu Y."/>
            <person name="Heller-Uszynska K."/>
            <person name="Miao H."/>
            <person name="Cheng Z."/>
            <person name="Zhang S."/>
            <person name="Wu J."/>
            <person name="Yang Y."/>
            <person name="Kang H."/>
            <person name="Li M."/>
            <person name="Liang H."/>
            <person name="Ren X."/>
            <person name="Shi Z."/>
            <person name="Wen M."/>
            <person name="Jian M."/>
            <person name="Yang H."/>
            <person name="Zhang G."/>
            <person name="Yang Z."/>
            <person name="Chen R."/>
            <person name="Liu S."/>
            <person name="Li J."/>
            <person name="Ma L."/>
            <person name="Liu H."/>
            <person name="Zhou Y."/>
            <person name="Zhao J."/>
            <person name="Fang X."/>
            <person name="Li G."/>
            <person name="Fang L."/>
            <person name="Li Y."/>
            <person name="Liu D."/>
            <person name="Zheng H."/>
            <person name="Zhang Y."/>
            <person name="Qin N."/>
            <person name="Li Z."/>
            <person name="Yang G."/>
            <person name="Yang S."/>
            <person name="Bolund L."/>
            <person name="Kristiansen K."/>
            <person name="Zheng H."/>
            <person name="Li S."/>
            <person name="Zhang X."/>
            <person name="Yang H."/>
            <person name="Wang J."/>
            <person name="Sun R."/>
            <person name="Zhang B."/>
            <person name="Jiang S."/>
            <person name="Wang J."/>
            <person name="Du Y."/>
            <person name="Li S."/>
        </authorList>
    </citation>
    <scope>NUCLEOTIDE SEQUENCE [LARGE SCALE GENOMIC DNA]</scope>
    <source>
        <strain evidence="2">cv. 9930</strain>
    </source>
</reference>
<dbReference type="AlphaFoldDB" id="A0A0A0KL92"/>
<dbReference type="Gramene" id="KGN50440">
    <property type="protein sequence ID" value="KGN50440"/>
    <property type="gene ID" value="Csa_5G174660"/>
</dbReference>